<feature type="region of interest" description="Disordered" evidence="2">
    <location>
        <begin position="1"/>
        <end position="21"/>
    </location>
</feature>
<name>A0A2V1P5X1_9RHOB</name>
<evidence type="ECO:0000313" key="5">
    <source>
        <dbReference type="Proteomes" id="UP000245293"/>
    </source>
</evidence>
<dbReference type="Pfam" id="PF07883">
    <property type="entry name" value="Cupin_2"/>
    <property type="match status" value="1"/>
</dbReference>
<gene>
    <name evidence="4" type="ORF">DFK10_04090</name>
</gene>
<evidence type="ECO:0000259" key="3">
    <source>
        <dbReference type="Pfam" id="PF07883"/>
    </source>
</evidence>
<dbReference type="OrthoDB" id="5592106at2"/>
<dbReference type="SUPFAM" id="SSF51182">
    <property type="entry name" value="RmlC-like cupins"/>
    <property type="match status" value="1"/>
</dbReference>
<dbReference type="PANTHER" id="PTHR35848">
    <property type="entry name" value="OXALATE-BINDING PROTEIN"/>
    <property type="match status" value="1"/>
</dbReference>
<dbReference type="Gene3D" id="2.60.120.10">
    <property type="entry name" value="Jelly Rolls"/>
    <property type="match status" value="1"/>
</dbReference>
<evidence type="ECO:0000256" key="1">
    <source>
        <dbReference type="ARBA" id="ARBA00022723"/>
    </source>
</evidence>
<dbReference type="InterPro" id="IPR011051">
    <property type="entry name" value="RmlC_Cupin_sf"/>
</dbReference>
<dbReference type="Proteomes" id="UP000245293">
    <property type="component" value="Unassembled WGS sequence"/>
</dbReference>
<dbReference type="InterPro" id="IPR014710">
    <property type="entry name" value="RmlC-like_jellyroll"/>
</dbReference>
<dbReference type="RefSeq" id="WP_109386867.1">
    <property type="nucleotide sequence ID" value="NZ_QETF01000003.1"/>
</dbReference>
<feature type="compositionally biased region" description="Basic and acidic residues" evidence="2">
    <location>
        <begin position="1"/>
        <end position="11"/>
    </location>
</feature>
<dbReference type="GO" id="GO:0046872">
    <property type="term" value="F:metal ion binding"/>
    <property type="evidence" value="ECO:0007669"/>
    <property type="project" value="UniProtKB-KW"/>
</dbReference>
<evidence type="ECO:0000313" key="4">
    <source>
        <dbReference type="EMBL" id="PWG17901.1"/>
    </source>
</evidence>
<organism evidence="4 5">
    <name type="scientific">Salibaculum griseiflavum</name>
    <dbReference type="NCBI Taxonomy" id="1914409"/>
    <lineage>
        <taxon>Bacteria</taxon>
        <taxon>Pseudomonadati</taxon>
        <taxon>Pseudomonadota</taxon>
        <taxon>Alphaproteobacteria</taxon>
        <taxon>Rhodobacterales</taxon>
        <taxon>Roseobacteraceae</taxon>
        <taxon>Salibaculum</taxon>
    </lineage>
</organism>
<proteinExistence type="predicted"/>
<accession>A0A2V1P5X1</accession>
<protein>
    <submittedName>
        <fullName evidence="4">Cupin domain-containing protein</fullName>
    </submittedName>
</protein>
<keyword evidence="5" id="KW-1185">Reference proteome</keyword>
<dbReference type="EMBL" id="QETF01000003">
    <property type="protein sequence ID" value="PWG17901.1"/>
    <property type="molecule type" value="Genomic_DNA"/>
</dbReference>
<keyword evidence="1" id="KW-0479">Metal-binding</keyword>
<dbReference type="PANTHER" id="PTHR35848:SF6">
    <property type="entry name" value="CUPIN TYPE-2 DOMAIN-CONTAINING PROTEIN"/>
    <property type="match status" value="1"/>
</dbReference>
<dbReference type="InterPro" id="IPR051610">
    <property type="entry name" value="GPI/OXD"/>
</dbReference>
<comment type="caution">
    <text evidence="4">The sequence shown here is derived from an EMBL/GenBank/DDBJ whole genome shotgun (WGS) entry which is preliminary data.</text>
</comment>
<dbReference type="AlphaFoldDB" id="A0A2V1P5X1"/>
<reference evidence="5" key="1">
    <citation type="submission" date="2018-05" db="EMBL/GenBank/DDBJ databases">
        <authorList>
            <person name="Du Z."/>
            <person name="Wang X."/>
        </authorList>
    </citation>
    <scope>NUCLEOTIDE SEQUENCE [LARGE SCALE GENOMIC DNA]</scope>
    <source>
        <strain evidence="5">WDS4C29</strain>
    </source>
</reference>
<evidence type="ECO:0000256" key="2">
    <source>
        <dbReference type="SAM" id="MobiDB-lite"/>
    </source>
</evidence>
<sequence length="144" mass="15306">MSVQDPFKDITIRPVPRPKGLRLEAAQTPLENGEKTGHGSCSWRTLISGDRTASTDIVMGLAEFGPGQTLEMHRHSQAEVYFGLSGSGTVMIEGEAHEISSGVAVYLPPGAEHGVVASEAGLSFVYSFPASCFSEIDYTFSAAI</sequence>
<dbReference type="InterPro" id="IPR013096">
    <property type="entry name" value="Cupin_2"/>
</dbReference>
<feature type="domain" description="Cupin type-2" evidence="3">
    <location>
        <begin position="61"/>
        <end position="117"/>
    </location>
</feature>